<dbReference type="InterPro" id="IPR001719">
    <property type="entry name" value="AP_endonuc_2"/>
</dbReference>
<evidence type="ECO:0000256" key="8">
    <source>
        <dbReference type="ARBA" id="ARBA00023204"/>
    </source>
</evidence>
<dbReference type="SMART" id="SM00518">
    <property type="entry name" value="AP2Ec"/>
    <property type="match status" value="1"/>
</dbReference>
<keyword evidence="8" id="KW-0234">DNA repair</keyword>
<gene>
    <name evidence="10" type="ORF">VN24_24085</name>
</gene>
<organism evidence="10 11">
    <name type="scientific">Paenibacillus beijingensis</name>
    <dbReference type="NCBI Taxonomy" id="1126833"/>
    <lineage>
        <taxon>Bacteria</taxon>
        <taxon>Bacillati</taxon>
        <taxon>Bacillota</taxon>
        <taxon>Bacilli</taxon>
        <taxon>Bacillales</taxon>
        <taxon>Paenibacillaceae</taxon>
        <taxon>Paenibacillus</taxon>
    </lineage>
</organism>
<dbReference type="AlphaFoldDB" id="A0A0D5NRS7"/>
<comment type="cofactor">
    <cofactor evidence="1">
        <name>Zn(2+)</name>
        <dbReference type="ChEBI" id="CHEBI:29105"/>
    </cofactor>
</comment>
<dbReference type="InterPro" id="IPR018246">
    <property type="entry name" value="AP_endonuc_F2_Zn_BS"/>
</dbReference>
<dbReference type="SUPFAM" id="SSF51658">
    <property type="entry name" value="Xylose isomerase-like"/>
    <property type="match status" value="1"/>
</dbReference>
<keyword evidence="3" id="KW-0540">Nuclease</keyword>
<dbReference type="GO" id="GO:0003677">
    <property type="term" value="F:DNA binding"/>
    <property type="evidence" value="ECO:0007669"/>
    <property type="project" value="InterPro"/>
</dbReference>
<dbReference type="EMBL" id="CP011058">
    <property type="protein sequence ID" value="AJY77991.1"/>
    <property type="molecule type" value="Genomic_DNA"/>
</dbReference>
<evidence type="ECO:0000313" key="11">
    <source>
        <dbReference type="Proteomes" id="UP000032633"/>
    </source>
</evidence>
<dbReference type="GO" id="GO:0006284">
    <property type="term" value="P:base-excision repair"/>
    <property type="evidence" value="ECO:0007669"/>
    <property type="project" value="TreeGrafter"/>
</dbReference>
<evidence type="ECO:0000256" key="6">
    <source>
        <dbReference type="ARBA" id="ARBA00022801"/>
    </source>
</evidence>
<dbReference type="Proteomes" id="UP000032633">
    <property type="component" value="Chromosome"/>
</dbReference>
<dbReference type="PROSITE" id="PS51432">
    <property type="entry name" value="AP_NUCLEASE_F2_4"/>
    <property type="match status" value="1"/>
</dbReference>
<dbReference type="InterPro" id="IPR013022">
    <property type="entry name" value="Xyl_isomerase-like_TIM-brl"/>
</dbReference>
<proteinExistence type="inferred from homology"/>
<dbReference type="KEGG" id="pbj:VN24_24085"/>
<reference evidence="11" key="2">
    <citation type="submission" date="2015-03" db="EMBL/GenBank/DDBJ databases">
        <title>Genome sequence of Paenibacillus beijingensis strain DSM 24997T.</title>
        <authorList>
            <person name="Kwak Y."/>
            <person name="Shin J.-H."/>
        </authorList>
    </citation>
    <scope>NUCLEOTIDE SEQUENCE [LARGE SCALE GENOMIC DNA]</scope>
    <source>
        <strain evidence="11">DSM 24997</strain>
    </source>
</reference>
<dbReference type="HOGENOM" id="CLU_025885_0_4_9"/>
<evidence type="ECO:0000256" key="7">
    <source>
        <dbReference type="ARBA" id="ARBA00022833"/>
    </source>
</evidence>
<feature type="domain" description="Xylose isomerase-like TIM barrel" evidence="9">
    <location>
        <begin position="18"/>
        <end position="264"/>
    </location>
</feature>
<evidence type="ECO:0000256" key="2">
    <source>
        <dbReference type="ARBA" id="ARBA00005340"/>
    </source>
</evidence>
<keyword evidence="5" id="KW-0227">DNA damage</keyword>
<protein>
    <submittedName>
        <fullName evidence="10">Endonuclease IV</fullName>
    </submittedName>
</protein>
<evidence type="ECO:0000256" key="1">
    <source>
        <dbReference type="ARBA" id="ARBA00001947"/>
    </source>
</evidence>
<evidence type="ECO:0000313" key="10">
    <source>
        <dbReference type="EMBL" id="AJY77991.1"/>
    </source>
</evidence>
<keyword evidence="6" id="KW-0378">Hydrolase</keyword>
<reference evidence="10 11" key="1">
    <citation type="journal article" date="2015" name="J. Biotechnol.">
        <title>Complete genome sequence of Paenibacillus beijingensis 7188(T) (=DSM 24997(T)), a novel rhizobacterium from jujube garden soil.</title>
        <authorList>
            <person name="Kwak Y."/>
            <person name="Shin J.H."/>
        </authorList>
    </citation>
    <scope>NUCLEOTIDE SEQUENCE [LARGE SCALE GENOMIC DNA]</scope>
    <source>
        <strain evidence="10 11">DSM 24997</strain>
    </source>
</reference>
<evidence type="ECO:0000259" key="9">
    <source>
        <dbReference type="Pfam" id="PF01261"/>
    </source>
</evidence>
<dbReference type="CDD" id="cd00019">
    <property type="entry name" value="AP2Ec"/>
    <property type="match status" value="1"/>
</dbReference>
<dbReference type="Pfam" id="PF01261">
    <property type="entry name" value="AP_endonuc_2"/>
    <property type="match status" value="1"/>
</dbReference>
<accession>A0A0D5NRS7</accession>
<dbReference type="GO" id="GO:0008081">
    <property type="term" value="F:phosphoric diester hydrolase activity"/>
    <property type="evidence" value="ECO:0007669"/>
    <property type="project" value="TreeGrafter"/>
</dbReference>
<dbReference type="GO" id="GO:0008270">
    <property type="term" value="F:zinc ion binding"/>
    <property type="evidence" value="ECO:0007669"/>
    <property type="project" value="InterPro"/>
</dbReference>
<evidence type="ECO:0000256" key="5">
    <source>
        <dbReference type="ARBA" id="ARBA00022763"/>
    </source>
</evidence>
<dbReference type="Gene3D" id="3.20.20.150">
    <property type="entry name" value="Divalent-metal-dependent TIM barrel enzymes"/>
    <property type="match status" value="1"/>
</dbReference>
<keyword evidence="4" id="KW-0479">Metal-binding</keyword>
<dbReference type="OrthoDB" id="9805666at2"/>
<evidence type="ECO:0000256" key="4">
    <source>
        <dbReference type="ARBA" id="ARBA00022723"/>
    </source>
</evidence>
<keyword evidence="7" id="KW-0862">Zinc</keyword>
<sequence length="278" mass="30302">MRYGSHLSIRKGYAAAVKEAQRLGAGSFQYFPKNPRSLAPKTFDRTDAGRCASLSRSLRIVSVAHSPYPCNLASEDDGVRKRTVLSLLNDLDIAEACGSVGVVVHFGIYKGPDILQGYRNIIAALDEITSNWNGSAKLLIENQAGDHANMGTTFEELAQVRNLSRNPERIGFCLDSCHLFASGVWKGDPDAKWAETAEKLGVLREIAAVHFNDSLFPSGSKRDRHAQIGSGLIGEAGLRWLLTLPALREAPFVLETAPDGDGTHKAQLKTMQEWGNRA</sequence>
<dbReference type="PROSITE" id="PS00731">
    <property type="entry name" value="AP_NUCLEASE_F2_3"/>
    <property type="match status" value="1"/>
</dbReference>
<evidence type="ECO:0000256" key="3">
    <source>
        <dbReference type="ARBA" id="ARBA00022722"/>
    </source>
</evidence>
<dbReference type="PATRIC" id="fig|1126833.4.peg.5297"/>
<dbReference type="NCBIfam" id="TIGR00587">
    <property type="entry name" value="nfo"/>
    <property type="match status" value="1"/>
</dbReference>
<keyword evidence="10" id="KW-0255">Endonuclease</keyword>
<comment type="similarity">
    <text evidence="2">Belongs to the AP endonuclease 2 family.</text>
</comment>
<dbReference type="PANTHER" id="PTHR21445:SF0">
    <property type="entry name" value="APURINIC-APYRIMIDINIC ENDONUCLEASE"/>
    <property type="match status" value="1"/>
</dbReference>
<name>A0A0D5NRS7_9BACL</name>
<dbReference type="PANTHER" id="PTHR21445">
    <property type="entry name" value="ENDONUCLEASE IV ENDODEOXYRIBONUCLEASE IV"/>
    <property type="match status" value="1"/>
</dbReference>
<dbReference type="STRING" id="1126833.VN24_24085"/>
<dbReference type="InterPro" id="IPR036237">
    <property type="entry name" value="Xyl_isomerase-like_sf"/>
</dbReference>
<keyword evidence="11" id="KW-1185">Reference proteome</keyword>
<dbReference type="GO" id="GO:0003906">
    <property type="term" value="F:DNA-(apurinic or apyrimidinic site) endonuclease activity"/>
    <property type="evidence" value="ECO:0007669"/>
    <property type="project" value="TreeGrafter"/>
</dbReference>